<dbReference type="InterPro" id="IPR033922">
    <property type="entry name" value="NAD_bind_Glu_DH"/>
</dbReference>
<evidence type="ECO:0000256" key="7">
    <source>
        <dbReference type="PIRSR" id="PIRSR000185-3"/>
    </source>
</evidence>
<comment type="similarity">
    <text evidence="1 4 8">Belongs to the Glu/Leu/Phe/Val dehydrogenases family.</text>
</comment>
<proteinExistence type="inferred from homology"/>
<gene>
    <name evidence="10" type="ORF">P186_0612</name>
</gene>
<feature type="domain" description="Glutamate/phenylalanine/leucine/valine/L-tryptophan dehydrogenase C-terminal" evidence="9">
    <location>
        <begin position="188"/>
        <end position="426"/>
    </location>
</feature>
<reference evidence="10 11" key="1">
    <citation type="journal article" date="2012" name="J. Bacteriol.">
        <title>Complete genome sequence of strain 1860, a crenarchaeon of the genus pyrobaculum able to grow with various electron acceptors.</title>
        <authorList>
            <person name="Mardanov A.V."/>
            <person name="Gumerov V.M."/>
            <person name="Slobodkina G.B."/>
            <person name="Beletsky A.V."/>
            <person name="Bonch-Osmolovskaya E.A."/>
            <person name="Ravin N.V."/>
            <person name="Skryabin K.G."/>
        </authorList>
    </citation>
    <scope>NUCLEOTIDE SEQUENCE [LARGE SCALE GENOMIC DNA]</scope>
    <source>
        <strain evidence="10 11">1860</strain>
    </source>
</reference>
<organism evidence="10 11">
    <name type="scientific">Pyrobaculum ferrireducens</name>
    <dbReference type="NCBI Taxonomy" id="1104324"/>
    <lineage>
        <taxon>Archaea</taxon>
        <taxon>Thermoproteota</taxon>
        <taxon>Thermoprotei</taxon>
        <taxon>Thermoproteales</taxon>
        <taxon>Thermoproteaceae</taxon>
        <taxon>Pyrobaculum</taxon>
    </lineage>
</organism>
<dbReference type="PRINTS" id="PR00082">
    <property type="entry name" value="GLFDHDRGNASE"/>
</dbReference>
<evidence type="ECO:0000256" key="6">
    <source>
        <dbReference type="PIRSR" id="PIRSR000185-2"/>
    </source>
</evidence>
<dbReference type="AlphaFoldDB" id="G7VHP2"/>
<dbReference type="CDD" id="cd01076">
    <property type="entry name" value="NAD_bind_1_Glu_DH"/>
    <property type="match status" value="1"/>
</dbReference>
<feature type="binding site" evidence="6">
    <location>
        <position position="196"/>
    </location>
    <ligand>
        <name>NAD(+)</name>
        <dbReference type="ChEBI" id="CHEBI:57540"/>
    </ligand>
</feature>
<dbReference type="PANTHER" id="PTHR11606">
    <property type="entry name" value="GLUTAMATE DEHYDROGENASE"/>
    <property type="match status" value="1"/>
</dbReference>
<feature type="binding site" evidence="6">
    <location>
        <position position="76"/>
    </location>
    <ligand>
        <name>substrate</name>
    </ligand>
</feature>
<dbReference type="BioCyc" id="PSP1104324:GJSN-602-MONOMER"/>
<dbReference type="RefSeq" id="WP_014287892.1">
    <property type="nucleotide sequence ID" value="NC_016645.1"/>
</dbReference>
<dbReference type="PIRSF" id="PIRSF000185">
    <property type="entry name" value="Glu_DH"/>
    <property type="match status" value="1"/>
</dbReference>
<dbReference type="eggNOG" id="arCOG01352">
    <property type="taxonomic scope" value="Archaea"/>
</dbReference>
<feature type="binding site" evidence="6">
    <location>
        <position position="227"/>
    </location>
    <ligand>
        <name>NAD(+)</name>
        <dbReference type="ChEBI" id="CHEBI:57540"/>
    </ligand>
</feature>
<evidence type="ECO:0000256" key="5">
    <source>
        <dbReference type="PIRSR" id="PIRSR000185-1"/>
    </source>
</evidence>
<dbReference type="KEGG" id="pyr:P186_0612"/>
<dbReference type="InterPro" id="IPR014362">
    <property type="entry name" value="Glu_DH"/>
</dbReference>
<keyword evidence="6" id="KW-0547">Nucleotide-binding</keyword>
<dbReference type="OrthoDB" id="6425at2157"/>
<evidence type="ECO:0000313" key="10">
    <source>
        <dbReference type="EMBL" id="AET32064.1"/>
    </source>
</evidence>
<dbReference type="Gene3D" id="3.40.50.720">
    <property type="entry name" value="NAD(P)-binding Rossmann-like Domain"/>
    <property type="match status" value="1"/>
</dbReference>
<dbReference type="InterPro" id="IPR006096">
    <property type="entry name" value="Glu/Leu/Phe/Val/Trp_DH_C"/>
</dbReference>
<keyword evidence="6" id="KW-0520">NAD</keyword>
<dbReference type="Gene3D" id="3.40.50.10860">
    <property type="entry name" value="Leucine Dehydrogenase, chain A, domain 1"/>
    <property type="match status" value="1"/>
</dbReference>
<dbReference type="PANTHER" id="PTHR11606:SF13">
    <property type="entry name" value="GLUTAMATE DEHYDROGENASE 1, MITOCHONDRIAL"/>
    <property type="match status" value="1"/>
</dbReference>
<sequence length="428" mass="47443">MSHTGGAYITTAFLENTLYMIKRGVELGGLPVEFYEALSKPKRILIVNIPVKMDNGKIQYFEGYRVQHCDVLGPFKGGVRFHPEVTLADDVALAVLMTLKNSLAGLPYGGAKGAVRVDPKKLSQRELEELSRGYARAIAPLIGDVVDIPAPDVGTNAQIMAWMVDEYSKLKGYNVPGVFTSKPPELWGNPVREYATGFGVAVVTREMAKKQWGQLEGKMVAIQGLGNVGRWTAYWVAKLGAKVVAVSDINGVAYKKDGLNTDIIAENRGLSGPSLLETFVAKDGAEHIRNPDAIFSLEVDVLIPAAIENVIRGDNVGGVRARVVVEGANGPTTPEAERVLYQRGVLVVPDILANAGGVVMSYLEWVENLQWYIWDEEETRRRLESIMTTNFNRVYQRWEREKQWTMRDAAIVTALERIYKTMKTRGWI</sequence>
<dbReference type="InterPro" id="IPR046346">
    <property type="entry name" value="Aminoacid_DH-like_N_sf"/>
</dbReference>
<evidence type="ECO:0000256" key="3">
    <source>
        <dbReference type="ARBA" id="ARBA00023002"/>
    </source>
</evidence>
<feature type="active site" description="Proton donor" evidence="5">
    <location>
        <position position="112"/>
    </location>
</feature>
<evidence type="ECO:0000259" key="9">
    <source>
        <dbReference type="SMART" id="SM00839"/>
    </source>
</evidence>
<name>G7VHP2_9CREN</name>
<keyword evidence="3 4" id="KW-0560">Oxidoreductase</keyword>
<dbReference type="InterPro" id="IPR036291">
    <property type="entry name" value="NAD(P)-bd_dom_sf"/>
</dbReference>
<comment type="subunit">
    <text evidence="2">Homohexamer.</text>
</comment>
<dbReference type="Pfam" id="PF02812">
    <property type="entry name" value="ELFV_dehydrog_N"/>
    <property type="match status" value="1"/>
</dbReference>
<dbReference type="FunFam" id="3.40.50.720:FF:001273">
    <property type="entry name" value="Glutamate dehydrogenase"/>
    <property type="match status" value="1"/>
</dbReference>
<accession>G7VHP2</accession>
<dbReference type="Pfam" id="PF00208">
    <property type="entry name" value="ELFV_dehydrog"/>
    <property type="match status" value="1"/>
</dbReference>
<dbReference type="InterPro" id="IPR006097">
    <property type="entry name" value="Glu/Leu/Phe/Val/Trp_DH_dimer"/>
</dbReference>
<dbReference type="GO" id="GO:0006103">
    <property type="term" value="P:2-oxoglutarate metabolic process"/>
    <property type="evidence" value="ECO:0007669"/>
    <property type="project" value="UniProtKB-ARBA"/>
</dbReference>
<dbReference type="Proteomes" id="UP000005867">
    <property type="component" value="Chromosome"/>
</dbReference>
<dbReference type="GO" id="GO:0043168">
    <property type="term" value="F:anion binding"/>
    <property type="evidence" value="ECO:0007669"/>
    <property type="project" value="UniProtKB-ARBA"/>
</dbReference>
<dbReference type="GeneID" id="11594878"/>
<dbReference type="GO" id="GO:0004352">
    <property type="term" value="F:glutamate dehydrogenase (NAD+) activity"/>
    <property type="evidence" value="ECO:0007669"/>
    <property type="project" value="TreeGrafter"/>
</dbReference>
<dbReference type="SUPFAM" id="SSF51735">
    <property type="entry name" value="NAD(P)-binding Rossmann-fold domains"/>
    <property type="match status" value="1"/>
</dbReference>
<protein>
    <recommendedName>
        <fullName evidence="4">Glutamate dehydrogenase</fullName>
    </recommendedName>
</protein>
<dbReference type="EMBL" id="CP003098">
    <property type="protein sequence ID" value="AET32064.1"/>
    <property type="molecule type" value="Genomic_DNA"/>
</dbReference>
<keyword evidence="11" id="KW-1185">Reference proteome</keyword>
<dbReference type="HOGENOM" id="CLU_025763_1_2_2"/>
<feature type="binding site" evidence="6">
    <location>
        <position position="100"/>
    </location>
    <ligand>
        <name>substrate</name>
    </ligand>
</feature>
<evidence type="ECO:0000313" key="11">
    <source>
        <dbReference type="Proteomes" id="UP000005867"/>
    </source>
</evidence>
<dbReference type="SUPFAM" id="SSF53223">
    <property type="entry name" value="Aminoacid dehydrogenase-like, N-terminal domain"/>
    <property type="match status" value="1"/>
</dbReference>
<evidence type="ECO:0000256" key="1">
    <source>
        <dbReference type="ARBA" id="ARBA00006382"/>
    </source>
</evidence>
<feature type="binding site" evidence="6">
    <location>
        <position position="361"/>
    </location>
    <ligand>
        <name>substrate</name>
    </ligand>
</feature>
<dbReference type="GO" id="GO:0006538">
    <property type="term" value="P:L-glutamate catabolic process"/>
    <property type="evidence" value="ECO:0007669"/>
    <property type="project" value="TreeGrafter"/>
</dbReference>
<dbReference type="SMART" id="SM00839">
    <property type="entry name" value="ELFV_dehydrog"/>
    <property type="match status" value="1"/>
</dbReference>
<dbReference type="InterPro" id="IPR006095">
    <property type="entry name" value="Glu/Leu/Phe/Val/Trp_DH"/>
</dbReference>
<feature type="site" description="Important for catalysis" evidence="7">
    <location>
        <position position="152"/>
    </location>
</feature>
<dbReference type="STRING" id="1104324.P186_0612"/>
<evidence type="ECO:0000256" key="2">
    <source>
        <dbReference type="ARBA" id="ARBA00011643"/>
    </source>
</evidence>
<evidence type="ECO:0000256" key="4">
    <source>
        <dbReference type="PIRNR" id="PIRNR000185"/>
    </source>
</evidence>
<dbReference type="GO" id="GO:0030554">
    <property type="term" value="F:adenyl nucleotide binding"/>
    <property type="evidence" value="ECO:0007669"/>
    <property type="project" value="UniProtKB-ARBA"/>
</dbReference>
<evidence type="ECO:0000256" key="8">
    <source>
        <dbReference type="RuleBase" id="RU004417"/>
    </source>
</evidence>